<evidence type="ECO:0000256" key="2">
    <source>
        <dbReference type="ARBA" id="ARBA00022679"/>
    </source>
</evidence>
<feature type="active site" evidence="10">
    <location>
        <position position="499"/>
    </location>
</feature>
<dbReference type="RefSeq" id="XP_051610127.1">
    <property type="nucleotide sequence ID" value="XM_051750587.1"/>
</dbReference>
<feature type="region of interest" description="Disordered" evidence="11">
    <location>
        <begin position="1"/>
        <end position="42"/>
    </location>
</feature>
<dbReference type="GO" id="GO:0009451">
    <property type="term" value="P:RNA modification"/>
    <property type="evidence" value="ECO:0007669"/>
    <property type="project" value="UniProtKB-ARBA"/>
</dbReference>
<feature type="active site" description="Nucleophile" evidence="9">
    <location>
        <position position="499"/>
    </location>
</feature>
<evidence type="ECO:0000256" key="9">
    <source>
        <dbReference type="PROSITE-ProRule" id="PRU01024"/>
    </source>
</evidence>
<dbReference type="InterPro" id="IPR029063">
    <property type="entry name" value="SAM-dependent_MTases_sf"/>
</dbReference>
<proteinExistence type="inferred from homology"/>
<dbReference type="FunFam" id="2.40.50.140:FF:000201">
    <property type="entry name" value="TRM2p tRNA methyltransferase"/>
    <property type="match status" value="1"/>
</dbReference>
<evidence type="ECO:0000256" key="10">
    <source>
        <dbReference type="PROSITE-ProRule" id="PRU10015"/>
    </source>
</evidence>
<evidence type="ECO:0000313" key="13">
    <source>
        <dbReference type="EMBL" id="KAI5962819.1"/>
    </source>
</evidence>
<evidence type="ECO:0000259" key="12">
    <source>
        <dbReference type="PROSITE" id="PS50926"/>
    </source>
</evidence>
<dbReference type="InterPro" id="IPR030390">
    <property type="entry name" value="MeTrfase_TrmA_AS"/>
</dbReference>
<dbReference type="AlphaFoldDB" id="A0AAD5FZY8"/>
<keyword evidence="14" id="KW-1185">Reference proteome</keyword>
<dbReference type="Gene3D" id="3.40.50.150">
    <property type="entry name" value="Vaccinia Virus protein VP39"/>
    <property type="match status" value="2"/>
</dbReference>
<dbReference type="GO" id="GO:0030697">
    <property type="term" value="F:tRNA (uracil(54)-C5)-methyltransferase activity, S-adenosyl methionine-dependent"/>
    <property type="evidence" value="ECO:0007669"/>
    <property type="project" value="UniProtKB-EC"/>
</dbReference>
<comment type="caution">
    <text evidence="13">The sequence shown here is derived from an EMBL/GenBank/DDBJ whole genome shotgun (WGS) entry which is preliminary data.</text>
</comment>
<dbReference type="InterPro" id="IPR012340">
    <property type="entry name" value="NA-bd_OB-fold"/>
</dbReference>
<feature type="binding site" evidence="9">
    <location>
        <position position="425"/>
    </location>
    <ligand>
        <name>S-adenosyl-L-methionine</name>
        <dbReference type="ChEBI" id="CHEBI:59789"/>
    </ligand>
</feature>
<comment type="similarity">
    <text evidence="9">Belongs to the class I-like SAM-binding methyltransferase superfamily. RNA M5U methyltransferase family.</text>
</comment>
<dbReference type="GO" id="GO:0008033">
    <property type="term" value="P:tRNA processing"/>
    <property type="evidence" value="ECO:0007669"/>
    <property type="project" value="UniProtKB-KW"/>
</dbReference>
<dbReference type="SUPFAM" id="SSF50249">
    <property type="entry name" value="Nucleic acid-binding proteins"/>
    <property type="match status" value="1"/>
</dbReference>
<dbReference type="GO" id="GO:0032259">
    <property type="term" value="P:methylation"/>
    <property type="evidence" value="ECO:0007669"/>
    <property type="project" value="UniProtKB-KW"/>
</dbReference>
<dbReference type="PANTHER" id="PTHR11061:SF30">
    <property type="entry name" value="TRNA (URACIL(54)-C(5))-METHYLTRANSFERASE"/>
    <property type="match status" value="1"/>
</dbReference>
<dbReference type="EC" id="2.1.1.35" evidence="5"/>
<dbReference type="InterPro" id="IPR002792">
    <property type="entry name" value="TRAM_dom"/>
</dbReference>
<dbReference type="PROSITE" id="PS51687">
    <property type="entry name" value="SAM_MT_RNA_M5U"/>
    <property type="match status" value="1"/>
</dbReference>
<accession>A0AAD5FZY8</accession>
<feature type="compositionally biased region" description="Basic residues" evidence="11">
    <location>
        <begin position="24"/>
        <end position="40"/>
    </location>
</feature>
<gene>
    <name evidence="13" type="ORF">KGF57_001388</name>
</gene>
<evidence type="ECO:0000256" key="5">
    <source>
        <dbReference type="ARBA" id="ARBA00033763"/>
    </source>
</evidence>
<dbReference type="Pfam" id="PF01938">
    <property type="entry name" value="TRAM"/>
    <property type="match status" value="1"/>
</dbReference>
<evidence type="ECO:0000256" key="4">
    <source>
        <dbReference type="ARBA" id="ARBA00022694"/>
    </source>
</evidence>
<dbReference type="PROSITE" id="PS51622">
    <property type="entry name" value="SAM_MT_RNA_M5U_2"/>
    <property type="match status" value="1"/>
</dbReference>
<dbReference type="CDD" id="cd02440">
    <property type="entry name" value="AdoMet_MTases"/>
    <property type="match status" value="1"/>
</dbReference>
<keyword evidence="2 9" id="KW-0808">Transferase</keyword>
<dbReference type="PANTHER" id="PTHR11061">
    <property type="entry name" value="RNA M5U METHYLTRANSFERASE"/>
    <property type="match status" value="1"/>
</dbReference>
<evidence type="ECO:0000256" key="11">
    <source>
        <dbReference type="SAM" id="MobiDB-lite"/>
    </source>
</evidence>
<organism evidence="13 14">
    <name type="scientific">Candida theae</name>
    <dbReference type="NCBI Taxonomy" id="1198502"/>
    <lineage>
        <taxon>Eukaryota</taxon>
        <taxon>Fungi</taxon>
        <taxon>Dikarya</taxon>
        <taxon>Ascomycota</taxon>
        <taxon>Saccharomycotina</taxon>
        <taxon>Pichiomycetes</taxon>
        <taxon>Debaryomycetaceae</taxon>
        <taxon>Candida/Lodderomyces clade</taxon>
        <taxon>Candida</taxon>
    </lineage>
</organism>
<feature type="binding site" evidence="9">
    <location>
        <position position="472"/>
    </location>
    <ligand>
        <name>S-adenosyl-L-methionine</name>
        <dbReference type="ChEBI" id="CHEBI:59789"/>
    </ligand>
</feature>
<dbReference type="PROSITE" id="PS50926">
    <property type="entry name" value="TRAM"/>
    <property type="match status" value="1"/>
</dbReference>
<feature type="binding site" evidence="9">
    <location>
        <position position="375"/>
    </location>
    <ligand>
        <name>S-adenosyl-L-methionine</name>
        <dbReference type="ChEBI" id="CHEBI:59789"/>
    </ligand>
</feature>
<dbReference type="PROSITE" id="PS01230">
    <property type="entry name" value="TRMA_1"/>
    <property type="match status" value="1"/>
</dbReference>
<keyword evidence="4" id="KW-0819">tRNA processing</keyword>
<feature type="binding site" evidence="9">
    <location>
        <position position="404"/>
    </location>
    <ligand>
        <name>S-adenosyl-L-methionine</name>
        <dbReference type="ChEBI" id="CHEBI:59789"/>
    </ligand>
</feature>
<dbReference type="InterPro" id="IPR010280">
    <property type="entry name" value="U5_MeTrfase_fam"/>
</dbReference>
<dbReference type="Proteomes" id="UP001204833">
    <property type="component" value="Unassembled WGS sequence"/>
</dbReference>
<dbReference type="FunFam" id="3.40.50.150:FF:000174">
    <property type="entry name" value="TRM2p tRNA methyltransferase"/>
    <property type="match status" value="1"/>
</dbReference>
<evidence type="ECO:0000256" key="6">
    <source>
        <dbReference type="ARBA" id="ARBA00052788"/>
    </source>
</evidence>
<evidence type="ECO:0000256" key="7">
    <source>
        <dbReference type="ARBA" id="ARBA00054700"/>
    </source>
</evidence>
<sequence length="548" mass="61782">MALVVEDKKRPLTPPAEEEQPQKKVLRTRRKRNKTKKYKNKRIDPTSPFGVLEYEIRELCEEHQLSLDDVSNNMKGVLNNAAIQESYHRQVEHVAILCFTSNGDGLALVPHIDESKKKQVVIVPFGIPGDIVTIKIFKTHPLFAEADLLSIQSPSKLRDDSLIKCRYFGKCSGCQFQDISYNEQLKIKRQTIINAFKHFAPVLTESNKLPQALETQGSPLQYNYRTKLTPHFDIASKKTGADLEHRPNFGFGAKGRPTWRKSDFGPVGSILDIEECDIGTEIVNMGLQNERKRLETTYKTYDKGATILLREDTKVKHGTFELGEASRDESGTVSSVTVENGDKTLVKTCVTESRQVVQEIINNFKFEFSAGEFFQNNNSILPLVTNYVKSNLLQSSPNYLVDAYCGSGLFSITCSENVSKVIGVEVSADSVKFARHNAQLNKIENAQFIVGKAEEIFKDIDTPAQQTSVILDPPRKGCDDVFLNQLSTYNPAKIVYISCNVHSQARDIEWFLNDTENGSQYEVESIKGFDFFPQTHHVESVAVLKLRK</sequence>
<comment type="catalytic activity">
    <reaction evidence="6">
        <text>uridine(54) in tRNA + S-adenosyl-L-methionine = 5-methyluridine(54) in tRNA + S-adenosyl-L-homocysteine + H(+)</text>
        <dbReference type="Rhea" id="RHEA:42712"/>
        <dbReference type="Rhea" id="RHEA-COMP:10167"/>
        <dbReference type="Rhea" id="RHEA-COMP:10193"/>
        <dbReference type="ChEBI" id="CHEBI:15378"/>
        <dbReference type="ChEBI" id="CHEBI:57856"/>
        <dbReference type="ChEBI" id="CHEBI:59789"/>
        <dbReference type="ChEBI" id="CHEBI:65315"/>
        <dbReference type="ChEBI" id="CHEBI:74447"/>
        <dbReference type="EC" id="2.1.1.35"/>
    </reaction>
</comment>
<reference evidence="13 14" key="1">
    <citation type="journal article" date="2022" name="DNA Res.">
        <title>Genome analysis of five recently described species of the CUG-Ser clade uncovers Candida theae as a new hybrid lineage with pathogenic potential in the Candida parapsilosis species complex.</title>
        <authorList>
            <person name="Mixao V."/>
            <person name="Del Olmo V."/>
            <person name="Hegedusova E."/>
            <person name="Saus E."/>
            <person name="Pryszcz L."/>
            <person name="Cillingova A."/>
            <person name="Nosek J."/>
            <person name="Gabaldon T."/>
        </authorList>
    </citation>
    <scope>NUCLEOTIDE SEQUENCE [LARGE SCALE GENOMIC DNA]</scope>
    <source>
        <strain evidence="13 14">CBS 12239</strain>
    </source>
</reference>
<feature type="compositionally biased region" description="Basic and acidic residues" evidence="11">
    <location>
        <begin position="1"/>
        <end position="10"/>
    </location>
</feature>
<dbReference type="Gene3D" id="2.40.50.140">
    <property type="entry name" value="Nucleic acid-binding proteins"/>
    <property type="match status" value="1"/>
</dbReference>
<dbReference type="EMBL" id="JAIHNG010000065">
    <property type="protein sequence ID" value="KAI5962819.1"/>
    <property type="molecule type" value="Genomic_DNA"/>
</dbReference>
<evidence type="ECO:0000256" key="8">
    <source>
        <dbReference type="ARBA" id="ARBA00070108"/>
    </source>
</evidence>
<feature type="domain" description="TRAM" evidence="12">
    <location>
        <begin position="85"/>
        <end position="150"/>
    </location>
</feature>
<dbReference type="GeneID" id="76149447"/>
<evidence type="ECO:0000256" key="1">
    <source>
        <dbReference type="ARBA" id="ARBA00022603"/>
    </source>
</evidence>
<evidence type="ECO:0000256" key="3">
    <source>
        <dbReference type="ARBA" id="ARBA00022691"/>
    </source>
</evidence>
<evidence type="ECO:0000313" key="14">
    <source>
        <dbReference type="Proteomes" id="UP001204833"/>
    </source>
</evidence>
<dbReference type="SUPFAM" id="SSF53335">
    <property type="entry name" value="S-adenosyl-L-methionine-dependent methyltransferases"/>
    <property type="match status" value="1"/>
</dbReference>
<dbReference type="PROSITE" id="PS01231">
    <property type="entry name" value="TRMA_2"/>
    <property type="match status" value="1"/>
</dbReference>
<name>A0AAD5FZY8_9ASCO</name>
<protein>
    <recommendedName>
        <fullName evidence="8">tRNA (uracil(54)-C(5))-methyltransferase</fullName>
        <ecNumber evidence="5">2.1.1.35</ecNumber>
    </recommendedName>
</protein>
<dbReference type="InterPro" id="IPR030391">
    <property type="entry name" value="MeTrfase_TrmA_CS"/>
</dbReference>
<keyword evidence="1 9" id="KW-0489">Methyltransferase</keyword>
<comment type="function">
    <text evidence="7">Catalyzes the formation of 5-methyl-uridine at position 54 (m5U54) in all tRNA. May also have a role in tRNA stabilization or maturation.</text>
</comment>
<dbReference type="Pfam" id="PF05958">
    <property type="entry name" value="tRNA_U5-meth_tr"/>
    <property type="match status" value="1"/>
</dbReference>
<keyword evidence="3 9" id="KW-0949">S-adenosyl-L-methionine</keyword>
<dbReference type="InterPro" id="IPR025795">
    <property type="entry name" value="tRNA_(uracil-5-)_MeTrfase"/>
</dbReference>